<dbReference type="Proteomes" id="UP000320475">
    <property type="component" value="Unassembled WGS sequence"/>
</dbReference>
<organism evidence="1 2">
    <name type="scientific">Synchytrium endobioticum</name>
    <dbReference type="NCBI Taxonomy" id="286115"/>
    <lineage>
        <taxon>Eukaryota</taxon>
        <taxon>Fungi</taxon>
        <taxon>Fungi incertae sedis</taxon>
        <taxon>Chytridiomycota</taxon>
        <taxon>Chytridiomycota incertae sedis</taxon>
        <taxon>Chytridiomycetes</taxon>
        <taxon>Synchytriales</taxon>
        <taxon>Synchytriaceae</taxon>
        <taxon>Synchytrium</taxon>
    </lineage>
</organism>
<comment type="caution">
    <text evidence="1">The sequence shown here is derived from an EMBL/GenBank/DDBJ whole genome shotgun (WGS) entry which is preliminary data.</text>
</comment>
<evidence type="ECO:0000313" key="1">
    <source>
        <dbReference type="EMBL" id="TPX47158.1"/>
    </source>
</evidence>
<evidence type="ECO:0000313" key="2">
    <source>
        <dbReference type="Proteomes" id="UP000320475"/>
    </source>
</evidence>
<sequence length="85" mass="9164">MDAIRNLICIYNNPIEVTIVLPIGSAVSIGHLQLPQIPPSASMDVKYFEKYSTSLYVVKEKLGSVDFKRKLGVTGNTAQNGVPGG</sequence>
<gene>
    <name evidence="1" type="ORF">SeLEV6574_g02824</name>
</gene>
<proteinExistence type="predicted"/>
<protein>
    <submittedName>
        <fullName evidence="1">Uncharacterized protein</fullName>
    </submittedName>
</protein>
<dbReference type="EMBL" id="QEAM01000084">
    <property type="protein sequence ID" value="TPX47158.1"/>
    <property type="molecule type" value="Genomic_DNA"/>
</dbReference>
<accession>A0A507D7A3</accession>
<reference evidence="1 2" key="1">
    <citation type="journal article" date="2019" name="Sci. Rep.">
        <title>Comparative genomics of chytrid fungi reveal insights into the obligate biotrophic and pathogenic lifestyle of Synchytrium endobioticum.</title>
        <authorList>
            <person name="van de Vossenberg B.T.L.H."/>
            <person name="Warris S."/>
            <person name="Nguyen H.D.T."/>
            <person name="van Gent-Pelzer M.P.E."/>
            <person name="Joly D.L."/>
            <person name="van de Geest H.C."/>
            <person name="Bonants P.J.M."/>
            <person name="Smith D.S."/>
            <person name="Levesque C.A."/>
            <person name="van der Lee T.A.J."/>
        </authorList>
    </citation>
    <scope>NUCLEOTIDE SEQUENCE [LARGE SCALE GENOMIC DNA]</scope>
    <source>
        <strain evidence="1 2">LEV6574</strain>
    </source>
</reference>
<dbReference type="AlphaFoldDB" id="A0A507D7A3"/>
<name>A0A507D7A3_9FUNG</name>